<reference evidence="3" key="1">
    <citation type="journal article" date="2020" name="Stud. Mycol.">
        <title>101 Dothideomycetes genomes: a test case for predicting lifestyles and emergence of pathogens.</title>
        <authorList>
            <person name="Haridas S."/>
            <person name="Albert R."/>
            <person name="Binder M."/>
            <person name="Bloem J."/>
            <person name="Labutti K."/>
            <person name="Salamov A."/>
            <person name="Andreopoulos B."/>
            <person name="Baker S."/>
            <person name="Barry K."/>
            <person name="Bills G."/>
            <person name="Bluhm B."/>
            <person name="Cannon C."/>
            <person name="Castanera R."/>
            <person name="Culley D."/>
            <person name="Daum C."/>
            <person name="Ezra D."/>
            <person name="Gonzalez J."/>
            <person name="Henrissat B."/>
            <person name="Kuo A."/>
            <person name="Liang C."/>
            <person name="Lipzen A."/>
            <person name="Lutzoni F."/>
            <person name="Magnuson J."/>
            <person name="Mondo S."/>
            <person name="Nolan M."/>
            <person name="Ohm R."/>
            <person name="Pangilinan J."/>
            <person name="Park H.-J."/>
            <person name="Ramirez L."/>
            <person name="Alfaro M."/>
            <person name="Sun H."/>
            <person name="Tritt A."/>
            <person name="Yoshinaga Y."/>
            <person name="Zwiers L.-H."/>
            <person name="Turgeon B."/>
            <person name="Goodwin S."/>
            <person name="Spatafora J."/>
            <person name="Crous P."/>
            <person name="Grigoriev I."/>
        </authorList>
    </citation>
    <scope>NUCLEOTIDE SEQUENCE</scope>
    <source>
        <strain evidence="3">SCOH1-5</strain>
    </source>
</reference>
<keyword evidence="2" id="KW-0812">Transmembrane</keyword>
<protein>
    <submittedName>
        <fullName evidence="3">Uncharacterized protein</fullName>
    </submittedName>
</protein>
<gene>
    <name evidence="3" type="ORF">CERZMDRAFT_97183</name>
</gene>
<proteinExistence type="predicted"/>
<evidence type="ECO:0000313" key="4">
    <source>
        <dbReference type="Proteomes" id="UP000799539"/>
    </source>
</evidence>
<dbReference type="OrthoDB" id="3636007at2759"/>
<keyword evidence="2" id="KW-0472">Membrane</keyword>
<feature type="compositionally biased region" description="Basic and acidic residues" evidence="1">
    <location>
        <begin position="99"/>
        <end position="108"/>
    </location>
</feature>
<dbReference type="AlphaFoldDB" id="A0A6A6FHH2"/>
<name>A0A6A6FHH2_9PEZI</name>
<organism evidence="3 4">
    <name type="scientific">Cercospora zeae-maydis SCOH1-5</name>
    <dbReference type="NCBI Taxonomy" id="717836"/>
    <lineage>
        <taxon>Eukaryota</taxon>
        <taxon>Fungi</taxon>
        <taxon>Dikarya</taxon>
        <taxon>Ascomycota</taxon>
        <taxon>Pezizomycotina</taxon>
        <taxon>Dothideomycetes</taxon>
        <taxon>Dothideomycetidae</taxon>
        <taxon>Mycosphaerellales</taxon>
        <taxon>Mycosphaerellaceae</taxon>
        <taxon>Cercospora</taxon>
    </lineage>
</organism>
<dbReference type="Proteomes" id="UP000799539">
    <property type="component" value="Unassembled WGS sequence"/>
</dbReference>
<dbReference type="EMBL" id="ML992672">
    <property type="protein sequence ID" value="KAF2212688.1"/>
    <property type="molecule type" value="Genomic_DNA"/>
</dbReference>
<evidence type="ECO:0000313" key="3">
    <source>
        <dbReference type="EMBL" id="KAF2212688.1"/>
    </source>
</evidence>
<keyword evidence="2" id="KW-1133">Transmembrane helix</keyword>
<feature type="transmembrane region" description="Helical" evidence="2">
    <location>
        <begin position="188"/>
        <end position="211"/>
    </location>
</feature>
<evidence type="ECO:0000256" key="1">
    <source>
        <dbReference type="SAM" id="MobiDB-lite"/>
    </source>
</evidence>
<feature type="compositionally biased region" description="Low complexity" evidence="1">
    <location>
        <begin position="1"/>
        <end position="16"/>
    </location>
</feature>
<accession>A0A6A6FHH2</accession>
<evidence type="ECO:0000256" key="2">
    <source>
        <dbReference type="SAM" id="Phobius"/>
    </source>
</evidence>
<feature type="region of interest" description="Disordered" evidence="1">
    <location>
        <begin position="39"/>
        <end position="117"/>
    </location>
</feature>
<feature type="region of interest" description="Disordered" evidence="1">
    <location>
        <begin position="1"/>
        <end position="20"/>
    </location>
</feature>
<sequence length="214" mass="22851">MSLMSSSLQLQSPHQQRSQHPKNLKLEFPHFVNSCAPLPTTARRPTFPRSNSSSTTMSPCSTAAAFSPTDTSPISQTSTSTMGTTATLVAANSPPPPPPKKEHAKHESQTLPLDFTYNGSTSDVRSSGIMSIRASRMASVTEHRGNCEKCGFWPISTGHTITTITGGEARGNCDVGAVAMQRSRRLKWLALGALLLICCVMGVGLGLYFGLRGD</sequence>
<keyword evidence="4" id="KW-1185">Reference proteome</keyword>
<feature type="compositionally biased region" description="Low complexity" evidence="1">
    <location>
        <begin position="50"/>
        <end position="65"/>
    </location>
</feature>
<feature type="compositionally biased region" description="Low complexity" evidence="1">
    <location>
        <begin position="75"/>
        <end position="87"/>
    </location>
</feature>